<keyword evidence="3" id="KW-1185">Reference proteome</keyword>
<dbReference type="InterPro" id="IPR007110">
    <property type="entry name" value="Ig-like_dom"/>
</dbReference>
<gene>
    <name evidence="2" type="ORF">WA026_023101</name>
</gene>
<reference evidence="2 3" key="1">
    <citation type="submission" date="2023-03" db="EMBL/GenBank/DDBJ databases">
        <title>Genome insight into feeding habits of ladybird beetles.</title>
        <authorList>
            <person name="Li H.-S."/>
            <person name="Huang Y.-H."/>
            <person name="Pang H."/>
        </authorList>
    </citation>
    <scope>NUCLEOTIDE SEQUENCE [LARGE SCALE GENOMIC DNA]</scope>
    <source>
        <strain evidence="2">SYSU_2023b</strain>
        <tissue evidence="2">Whole body</tissue>
    </source>
</reference>
<feature type="domain" description="Ig-like" evidence="1">
    <location>
        <begin position="47"/>
        <end position="146"/>
    </location>
</feature>
<proteinExistence type="predicted"/>
<dbReference type="PANTHER" id="PTHR21261">
    <property type="entry name" value="BEAT PROTEIN"/>
    <property type="match status" value="1"/>
</dbReference>
<protein>
    <recommendedName>
        <fullName evidence="1">Ig-like domain-containing protein</fullName>
    </recommendedName>
</protein>
<organism evidence="2 3">
    <name type="scientific">Henosepilachna vigintioctopunctata</name>
    <dbReference type="NCBI Taxonomy" id="420089"/>
    <lineage>
        <taxon>Eukaryota</taxon>
        <taxon>Metazoa</taxon>
        <taxon>Ecdysozoa</taxon>
        <taxon>Arthropoda</taxon>
        <taxon>Hexapoda</taxon>
        <taxon>Insecta</taxon>
        <taxon>Pterygota</taxon>
        <taxon>Neoptera</taxon>
        <taxon>Endopterygota</taxon>
        <taxon>Coleoptera</taxon>
        <taxon>Polyphaga</taxon>
        <taxon>Cucujiformia</taxon>
        <taxon>Coccinelloidea</taxon>
        <taxon>Coccinellidae</taxon>
        <taxon>Epilachninae</taxon>
        <taxon>Epilachnini</taxon>
        <taxon>Henosepilachna</taxon>
    </lineage>
</organism>
<evidence type="ECO:0000313" key="3">
    <source>
        <dbReference type="Proteomes" id="UP001431783"/>
    </source>
</evidence>
<dbReference type="SMART" id="SM00409">
    <property type="entry name" value="IG"/>
    <property type="match status" value="1"/>
</dbReference>
<dbReference type="SUPFAM" id="SSF48726">
    <property type="entry name" value="Immunoglobulin"/>
    <property type="match status" value="1"/>
</dbReference>
<comment type="caution">
    <text evidence="2">The sequence shown here is derived from an EMBL/GenBank/DDBJ whole genome shotgun (WGS) entry which is preliminary data.</text>
</comment>
<dbReference type="PANTHER" id="PTHR21261:SF2">
    <property type="entry name" value="GH04238P-RELATED"/>
    <property type="match status" value="1"/>
</dbReference>
<evidence type="ECO:0000313" key="2">
    <source>
        <dbReference type="EMBL" id="KAK9878651.1"/>
    </source>
</evidence>
<dbReference type="InterPro" id="IPR036179">
    <property type="entry name" value="Ig-like_dom_sf"/>
</dbReference>
<name>A0AAW1U4L6_9CUCU</name>
<dbReference type="Proteomes" id="UP001431783">
    <property type="component" value="Unassembled WGS sequence"/>
</dbReference>
<dbReference type="AlphaFoldDB" id="A0AAW1U4L6"/>
<dbReference type="EMBL" id="JARQZJ010000052">
    <property type="protein sequence ID" value="KAK9878651.1"/>
    <property type="molecule type" value="Genomic_DNA"/>
</dbReference>
<dbReference type="PROSITE" id="PS50835">
    <property type="entry name" value="IG_LIKE"/>
    <property type="match status" value="1"/>
</dbReference>
<evidence type="ECO:0000259" key="1">
    <source>
        <dbReference type="PROSITE" id="PS50835"/>
    </source>
</evidence>
<dbReference type="InterPro" id="IPR013783">
    <property type="entry name" value="Ig-like_fold"/>
</dbReference>
<dbReference type="InterPro" id="IPR003599">
    <property type="entry name" value="Ig_sub"/>
</dbReference>
<accession>A0AAW1U4L6</accession>
<dbReference type="Gene3D" id="2.60.40.10">
    <property type="entry name" value="Immunoglobulins"/>
    <property type="match status" value="1"/>
</dbReference>
<sequence length="231" mass="26083">MSLAKQRSDFAMCMQTFILLSIYFLTLDLVTCVKINRLEVPEVAHLGTPIVLDCDYSVERDEGLVVKWFFNDRKTLIYQWIPHTKPVTLGVLKGRVNLDYSASSDINSIHRALQITKPGPDLSGNYTCAVSSYFSEDRKTKSMLIVDPGKSLELKQEFHENGNRKIICSAEGVFPQPSMNIHINNSEVNNSVFSVHKRAGLFDVQVMADVPLLTSPKNFPANYIFHKPTSR</sequence>